<protein>
    <submittedName>
        <fullName evidence="2">Uncharacterized protein</fullName>
    </submittedName>
</protein>
<accession>A0AAP0Q564</accession>
<keyword evidence="3" id="KW-1185">Reference proteome</keyword>
<dbReference type="EMBL" id="JBBNAG010000001">
    <property type="protein sequence ID" value="KAK9167468.1"/>
    <property type="molecule type" value="Genomic_DNA"/>
</dbReference>
<evidence type="ECO:0000313" key="2">
    <source>
        <dbReference type="EMBL" id="KAK9167468.1"/>
    </source>
</evidence>
<evidence type="ECO:0000256" key="1">
    <source>
        <dbReference type="SAM" id="MobiDB-lite"/>
    </source>
</evidence>
<dbReference type="AlphaFoldDB" id="A0AAP0Q564"/>
<name>A0AAP0Q564_9MAGN</name>
<proteinExistence type="predicted"/>
<evidence type="ECO:0000313" key="3">
    <source>
        <dbReference type="Proteomes" id="UP001419268"/>
    </source>
</evidence>
<sequence>MPMQTNIAGYVNNQPSHPHMSFIPRQPMFPFGPRLPLSAIHPSTSTASAPVMFNSAPNTTTPNLGHPLLLECVVESGAKNYAKSNIHMPGFTKLYFGPPGSFQWVPPLPFTWFLAGLTDTSILWGREGEISKRSYGRFRIVLTALKRSLGASGSLQKEAPLCWAHDLPEGPVETPVYPETALRTSWIPPSPPTTDSFVLEVPNELPILKEGVHAALPKYRRGQLPALAGLRASGPLQKEAPLCWAHDPPEGPAETPVYEKLPEGPRHTSLTSHGSNPRPRGIKA</sequence>
<reference evidence="2 3" key="1">
    <citation type="submission" date="2024-01" db="EMBL/GenBank/DDBJ databases">
        <title>Genome assemblies of Stephania.</title>
        <authorList>
            <person name="Yang L."/>
        </authorList>
    </citation>
    <scope>NUCLEOTIDE SEQUENCE [LARGE SCALE GENOMIC DNA]</scope>
    <source>
        <strain evidence="2">JXDWG</strain>
        <tissue evidence="2">Leaf</tissue>
    </source>
</reference>
<gene>
    <name evidence="2" type="ORF">Scep_002659</name>
</gene>
<comment type="caution">
    <text evidence="2">The sequence shown here is derived from an EMBL/GenBank/DDBJ whole genome shotgun (WGS) entry which is preliminary data.</text>
</comment>
<organism evidence="2 3">
    <name type="scientific">Stephania cephalantha</name>
    <dbReference type="NCBI Taxonomy" id="152367"/>
    <lineage>
        <taxon>Eukaryota</taxon>
        <taxon>Viridiplantae</taxon>
        <taxon>Streptophyta</taxon>
        <taxon>Embryophyta</taxon>
        <taxon>Tracheophyta</taxon>
        <taxon>Spermatophyta</taxon>
        <taxon>Magnoliopsida</taxon>
        <taxon>Ranunculales</taxon>
        <taxon>Menispermaceae</taxon>
        <taxon>Menispermoideae</taxon>
        <taxon>Cissampelideae</taxon>
        <taxon>Stephania</taxon>
    </lineage>
</organism>
<feature type="region of interest" description="Disordered" evidence="1">
    <location>
        <begin position="246"/>
        <end position="284"/>
    </location>
</feature>
<dbReference type="Proteomes" id="UP001419268">
    <property type="component" value="Unassembled WGS sequence"/>
</dbReference>